<sequence>MSSIQKSRPHKEIFGLTLDDSIWRDQTRTSLRSNDWLEQMLYQTLLVPKKVSHVQQKSKQVNTFFQYGFPSLLELMKPVLTQGLDAKLQENNSCYSLFQYDLLCSKRNNDERSETQICPLDLPKPSRKVQRQMNDNVSYIRPTGTPNMKPLRKTVQFNCADERFNGTSGVSTLMDKSVQPDSSKLNQPNKMFMFEKNIQLVNSSNNDVNKLRKQSNARSMQKSSSLTVEKVRSILKFYHTTSKGLIEKKERENFSDDEEDSLDNINNVKLFKCAQCDKEYPNKSSRKIHVRHDLNYVCKSCNNVSSHVRQIQLHEEKTHGVLSRCYVTISRKRRPRQRRSDSGATRNYYCCGQTFKAGREFGLHKSTHKFMINRN</sequence>
<protein>
    <submittedName>
        <fullName evidence="2">6502_t:CDS:1</fullName>
    </submittedName>
</protein>
<reference evidence="2" key="1">
    <citation type="submission" date="2021-06" db="EMBL/GenBank/DDBJ databases">
        <authorList>
            <person name="Kallberg Y."/>
            <person name="Tangrot J."/>
            <person name="Rosling A."/>
        </authorList>
    </citation>
    <scope>NUCLEOTIDE SEQUENCE</scope>
    <source>
        <strain evidence="2">UK204</strain>
    </source>
</reference>
<gene>
    <name evidence="2" type="ORF">FCALED_LOCUS4744</name>
</gene>
<feature type="domain" description="C2H2-type" evidence="1">
    <location>
        <begin position="271"/>
        <end position="292"/>
    </location>
</feature>
<dbReference type="AlphaFoldDB" id="A0A9N9AAI9"/>
<dbReference type="Gene3D" id="3.30.160.60">
    <property type="entry name" value="Classic Zinc Finger"/>
    <property type="match status" value="1"/>
</dbReference>
<dbReference type="Proteomes" id="UP000789570">
    <property type="component" value="Unassembled WGS sequence"/>
</dbReference>
<organism evidence="2 3">
    <name type="scientific">Funneliformis caledonium</name>
    <dbReference type="NCBI Taxonomy" id="1117310"/>
    <lineage>
        <taxon>Eukaryota</taxon>
        <taxon>Fungi</taxon>
        <taxon>Fungi incertae sedis</taxon>
        <taxon>Mucoromycota</taxon>
        <taxon>Glomeromycotina</taxon>
        <taxon>Glomeromycetes</taxon>
        <taxon>Glomerales</taxon>
        <taxon>Glomeraceae</taxon>
        <taxon>Funneliformis</taxon>
    </lineage>
</organism>
<evidence type="ECO:0000259" key="1">
    <source>
        <dbReference type="SMART" id="SM00355"/>
    </source>
</evidence>
<feature type="domain" description="C2H2-type" evidence="1">
    <location>
        <begin position="296"/>
        <end position="319"/>
    </location>
</feature>
<dbReference type="InterPro" id="IPR013087">
    <property type="entry name" value="Znf_C2H2_type"/>
</dbReference>
<dbReference type="EMBL" id="CAJVPQ010000946">
    <property type="protein sequence ID" value="CAG8521929.1"/>
    <property type="molecule type" value="Genomic_DNA"/>
</dbReference>
<evidence type="ECO:0000313" key="3">
    <source>
        <dbReference type="Proteomes" id="UP000789570"/>
    </source>
</evidence>
<evidence type="ECO:0000313" key="2">
    <source>
        <dbReference type="EMBL" id="CAG8521929.1"/>
    </source>
</evidence>
<comment type="caution">
    <text evidence="2">The sequence shown here is derived from an EMBL/GenBank/DDBJ whole genome shotgun (WGS) entry which is preliminary data.</text>
</comment>
<name>A0A9N9AAI9_9GLOM</name>
<accession>A0A9N9AAI9</accession>
<dbReference type="OrthoDB" id="2430019at2759"/>
<dbReference type="SMART" id="SM00355">
    <property type="entry name" value="ZnF_C2H2"/>
    <property type="match status" value="2"/>
</dbReference>
<keyword evidence="3" id="KW-1185">Reference proteome</keyword>
<proteinExistence type="predicted"/>